<proteinExistence type="predicted"/>
<keyword evidence="3" id="KW-1185">Reference proteome</keyword>
<protein>
    <submittedName>
        <fullName evidence="2">Uncharacterized protein</fullName>
    </submittedName>
</protein>
<sequence length="84" mass="8653">MNSPGENPYEPGRPDYSGQPGQTPSGYSGPSGQPGYPGYPGGSGPQQGWQQPPQQPYGGGVDARRQLGVAVDRFGIAHVGLNDA</sequence>
<name>A0ABW3BG19_9ACTN</name>
<dbReference type="Proteomes" id="UP001596956">
    <property type="component" value="Unassembled WGS sequence"/>
</dbReference>
<feature type="non-terminal residue" evidence="2">
    <location>
        <position position="84"/>
    </location>
</feature>
<feature type="compositionally biased region" description="Low complexity" evidence="1">
    <location>
        <begin position="17"/>
        <end position="36"/>
    </location>
</feature>
<gene>
    <name evidence="2" type="ORF">ACFQZU_13360</name>
</gene>
<feature type="region of interest" description="Disordered" evidence="1">
    <location>
        <begin position="1"/>
        <end position="64"/>
    </location>
</feature>
<organism evidence="2 3">
    <name type="scientific">Streptomonospora algeriensis</name>
    <dbReference type="NCBI Taxonomy" id="995084"/>
    <lineage>
        <taxon>Bacteria</taxon>
        <taxon>Bacillati</taxon>
        <taxon>Actinomycetota</taxon>
        <taxon>Actinomycetes</taxon>
        <taxon>Streptosporangiales</taxon>
        <taxon>Nocardiopsidaceae</taxon>
        <taxon>Streptomonospora</taxon>
    </lineage>
</organism>
<evidence type="ECO:0000256" key="1">
    <source>
        <dbReference type="SAM" id="MobiDB-lite"/>
    </source>
</evidence>
<accession>A0ABW3BG19</accession>
<reference evidence="3" key="1">
    <citation type="journal article" date="2019" name="Int. J. Syst. Evol. Microbiol.">
        <title>The Global Catalogue of Microorganisms (GCM) 10K type strain sequencing project: providing services to taxonomists for standard genome sequencing and annotation.</title>
        <authorList>
            <consortium name="The Broad Institute Genomics Platform"/>
            <consortium name="The Broad Institute Genome Sequencing Center for Infectious Disease"/>
            <person name="Wu L."/>
            <person name="Ma J."/>
        </authorList>
    </citation>
    <scope>NUCLEOTIDE SEQUENCE [LARGE SCALE GENOMIC DNA]</scope>
    <source>
        <strain evidence="3">CCUG 63369</strain>
    </source>
</reference>
<comment type="caution">
    <text evidence="2">The sequence shown here is derived from an EMBL/GenBank/DDBJ whole genome shotgun (WGS) entry which is preliminary data.</text>
</comment>
<evidence type="ECO:0000313" key="3">
    <source>
        <dbReference type="Proteomes" id="UP001596956"/>
    </source>
</evidence>
<evidence type="ECO:0000313" key="2">
    <source>
        <dbReference type="EMBL" id="MFD0802293.1"/>
    </source>
</evidence>
<dbReference type="EMBL" id="JBHTHR010000427">
    <property type="protein sequence ID" value="MFD0802293.1"/>
    <property type="molecule type" value="Genomic_DNA"/>
</dbReference>